<evidence type="ECO:0000256" key="3">
    <source>
        <dbReference type="ARBA" id="ARBA00022801"/>
    </source>
</evidence>
<dbReference type="PROSITE" id="PS50106">
    <property type="entry name" value="PDZ"/>
    <property type="match status" value="1"/>
</dbReference>
<comment type="similarity">
    <text evidence="1">Belongs to the peptidase S1C family.</text>
</comment>
<dbReference type="PANTHER" id="PTHR43343">
    <property type="entry name" value="PEPTIDASE S12"/>
    <property type="match status" value="1"/>
</dbReference>
<keyword evidence="2" id="KW-0645">Protease</keyword>
<keyword evidence="3" id="KW-0378">Hydrolase</keyword>
<dbReference type="InterPro" id="IPR001478">
    <property type="entry name" value="PDZ"/>
</dbReference>
<dbReference type="EMBL" id="BAABJZ010000105">
    <property type="protein sequence ID" value="GAA4901531.1"/>
    <property type="molecule type" value="Genomic_DNA"/>
</dbReference>
<dbReference type="InterPro" id="IPR036034">
    <property type="entry name" value="PDZ_sf"/>
</dbReference>
<protein>
    <submittedName>
        <fullName evidence="5">Outer membrane-stress sensor serine endopeptidase DegS</fullName>
    </submittedName>
</protein>
<dbReference type="SUPFAM" id="SSF50156">
    <property type="entry name" value="PDZ domain-like"/>
    <property type="match status" value="1"/>
</dbReference>
<dbReference type="Gene3D" id="2.30.42.10">
    <property type="match status" value="1"/>
</dbReference>
<dbReference type="Proteomes" id="UP001499988">
    <property type="component" value="Unassembled WGS sequence"/>
</dbReference>
<dbReference type="Pfam" id="PF13180">
    <property type="entry name" value="PDZ_2"/>
    <property type="match status" value="1"/>
</dbReference>
<dbReference type="InterPro" id="IPR043504">
    <property type="entry name" value="Peptidase_S1_PA_chymotrypsin"/>
</dbReference>
<organism evidence="5 6">
    <name type="scientific">Ferrimonas pelagia</name>
    <dbReference type="NCBI Taxonomy" id="1177826"/>
    <lineage>
        <taxon>Bacteria</taxon>
        <taxon>Pseudomonadati</taxon>
        <taxon>Pseudomonadota</taxon>
        <taxon>Gammaproteobacteria</taxon>
        <taxon>Alteromonadales</taxon>
        <taxon>Ferrimonadaceae</taxon>
        <taxon>Ferrimonas</taxon>
    </lineage>
</organism>
<accession>A0ABP9FJ04</accession>
<dbReference type="SUPFAM" id="SSF50494">
    <property type="entry name" value="Trypsin-like serine proteases"/>
    <property type="match status" value="1"/>
</dbReference>
<dbReference type="PRINTS" id="PR00834">
    <property type="entry name" value="PROTEASES2C"/>
</dbReference>
<name>A0ABP9FJ04_9GAMM</name>
<gene>
    <name evidence="5" type="primary">degS</name>
    <name evidence="5" type="ORF">GCM10023333_39490</name>
</gene>
<reference evidence="6" key="1">
    <citation type="journal article" date="2019" name="Int. J. Syst. Evol. Microbiol.">
        <title>The Global Catalogue of Microorganisms (GCM) 10K type strain sequencing project: providing services to taxonomists for standard genome sequencing and annotation.</title>
        <authorList>
            <consortium name="The Broad Institute Genomics Platform"/>
            <consortium name="The Broad Institute Genome Sequencing Center for Infectious Disease"/>
            <person name="Wu L."/>
            <person name="Ma J."/>
        </authorList>
    </citation>
    <scope>NUCLEOTIDE SEQUENCE [LARGE SCALE GENOMIC DNA]</scope>
    <source>
        <strain evidence="6">JCM 18401</strain>
    </source>
</reference>
<dbReference type="PANTHER" id="PTHR43343:SF3">
    <property type="entry name" value="PROTEASE DO-LIKE 8, CHLOROPLASTIC"/>
    <property type="match status" value="1"/>
</dbReference>
<proteinExistence type="inferred from homology"/>
<evidence type="ECO:0000256" key="2">
    <source>
        <dbReference type="ARBA" id="ARBA00022670"/>
    </source>
</evidence>
<dbReference type="Pfam" id="PF13365">
    <property type="entry name" value="Trypsin_2"/>
    <property type="match status" value="1"/>
</dbReference>
<dbReference type="InterPro" id="IPR011783">
    <property type="entry name" value="Pept_S1C_DegS"/>
</dbReference>
<dbReference type="SMART" id="SM00228">
    <property type="entry name" value="PDZ"/>
    <property type="match status" value="1"/>
</dbReference>
<feature type="domain" description="PDZ" evidence="4">
    <location>
        <begin position="247"/>
        <end position="313"/>
    </location>
</feature>
<evidence type="ECO:0000313" key="6">
    <source>
        <dbReference type="Proteomes" id="UP001499988"/>
    </source>
</evidence>
<dbReference type="RefSeq" id="WP_345337229.1">
    <property type="nucleotide sequence ID" value="NZ_BAABJZ010000105.1"/>
</dbReference>
<comment type="caution">
    <text evidence="5">The sequence shown here is derived from an EMBL/GenBank/DDBJ whole genome shotgun (WGS) entry which is preliminary data.</text>
</comment>
<dbReference type="NCBIfam" id="TIGR02038">
    <property type="entry name" value="protease_degS"/>
    <property type="match status" value="1"/>
</dbReference>
<dbReference type="NCBIfam" id="NF008147">
    <property type="entry name" value="PRK10898.1"/>
    <property type="match status" value="1"/>
</dbReference>
<dbReference type="Gene3D" id="2.40.10.10">
    <property type="entry name" value="Trypsin-like serine proteases"/>
    <property type="match status" value="2"/>
</dbReference>
<keyword evidence="6" id="KW-1185">Reference proteome</keyword>
<dbReference type="InterPro" id="IPR001940">
    <property type="entry name" value="Peptidase_S1C"/>
</dbReference>
<dbReference type="InterPro" id="IPR051201">
    <property type="entry name" value="Chloro_Bact_Ser_Proteases"/>
</dbReference>
<evidence type="ECO:0000259" key="4">
    <source>
        <dbReference type="PROSITE" id="PS50106"/>
    </source>
</evidence>
<sequence>MNMLSMLRYILKPVLIGLAVAAVIIVTTPSLREHLPRLDRSISHVERASFASAVRRAAPAVVNVYSHRQTRGNFSQLAPQGLGSGIIMHDEGYVLTNYHVVSAADQIFLALQDGRLANAEMIGSDPYTDLAVLKIDEDNLPVIPLDLSRKPQVGDMVLAIGNPYNLGQTITQGIISATGRNGLSSSYQDFIQTDAAINQGNSGGALVDADGMLIGINTANYQQLGDAGVGLNFAIPIELAYKIMGKLIRDGRVIRGHLGLSGSPVNATIARLLRLPEVMGVAVTEVDANGPAARAGLRPNDVLTAFNGDPISGSDMLMDRIAETPPGTEINMTLIRQGRRFSVPITIAEKPPMSTQPSR</sequence>
<evidence type="ECO:0000313" key="5">
    <source>
        <dbReference type="EMBL" id="GAA4901531.1"/>
    </source>
</evidence>
<dbReference type="InterPro" id="IPR009003">
    <property type="entry name" value="Peptidase_S1_PA"/>
</dbReference>
<evidence type="ECO:0000256" key="1">
    <source>
        <dbReference type="ARBA" id="ARBA00010541"/>
    </source>
</evidence>